<evidence type="ECO:0000313" key="2">
    <source>
        <dbReference type="EMBL" id="NMH24753.1"/>
    </source>
</evidence>
<sequence length="238" mass="26759">MKTALLSLLSIFLFAFTCTGDKKENLESQANQAIDEVVVNTADEFNGKLDQLLTLEMASEISGYAASEAQKDYNQVLKNPATHSVSYRWGKGRNQQIKNPINGKMMDVPADDFIQLSWVKNTSLKEFKFNYHTPTAEELTNADKAMNEKVNEMQQQGKADASQAEMAKGMASEMAKGLSFDEIKGVGDYAVWNNKYKELKVFYKGLEFQITAELSDDEKVNKQKSIETAKKIINQKLK</sequence>
<name>A0ABX1QTV1_9FLAO</name>
<evidence type="ECO:0000256" key="1">
    <source>
        <dbReference type="SAM" id="SignalP"/>
    </source>
</evidence>
<comment type="caution">
    <text evidence="2">The sequence shown here is derived from an EMBL/GenBank/DDBJ whole genome shotgun (WGS) entry which is preliminary data.</text>
</comment>
<evidence type="ECO:0000313" key="3">
    <source>
        <dbReference type="Proteomes" id="UP000767947"/>
    </source>
</evidence>
<dbReference type="RefSeq" id="WP_169523335.1">
    <property type="nucleotide sequence ID" value="NZ_JAAMPT010000203.1"/>
</dbReference>
<reference evidence="2 3" key="1">
    <citation type="submission" date="2020-02" db="EMBL/GenBank/DDBJ databases">
        <title>Flavobacterium sp. genome.</title>
        <authorList>
            <person name="Jung H.S."/>
            <person name="Baek J.H."/>
            <person name="Jeon C.O."/>
        </authorList>
    </citation>
    <scope>NUCLEOTIDE SEQUENCE [LARGE SCALE GENOMIC DNA]</scope>
    <source>
        <strain evidence="2 3">SE-s27</strain>
    </source>
</reference>
<dbReference type="Proteomes" id="UP000767947">
    <property type="component" value="Unassembled WGS sequence"/>
</dbReference>
<organism evidence="2 3">
    <name type="scientific">Flavobacterium solisilvae</name>
    <dbReference type="NCBI Taxonomy" id="1852019"/>
    <lineage>
        <taxon>Bacteria</taxon>
        <taxon>Pseudomonadati</taxon>
        <taxon>Bacteroidota</taxon>
        <taxon>Flavobacteriia</taxon>
        <taxon>Flavobacteriales</taxon>
        <taxon>Flavobacteriaceae</taxon>
        <taxon>Flavobacterium</taxon>
    </lineage>
</organism>
<protein>
    <recommendedName>
        <fullName evidence="4">Lipoprotein</fullName>
    </recommendedName>
</protein>
<dbReference type="EMBL" id="JAAMPT010000203">
    <property type="protein sequence ID" value="NMH24753.1"/>
    <property type="molecule type" value="Genomic_DNA"/>
</dbReference>
<feature type="signal peptide" evidence="1">
    <location>
        <begin position="1"/>
        <end position="17"/>
    </location>
</feature>
<keyword evidence="3" id="KW-1185">Reference proteome</keyword>
<accession>A0ABX1QTV1</accession>
<proteinExistence type="predicted"/>
<gene>
    <name evidence="2" type="ORF">G6042_05670</name>
</gene>
<feature type="chain" id="PRO_5045735868" description="Lipoprotein" evidence="1">
    <location>
        <begin position="18"/>
        <end position="238"/>
    </location>
</feature>
<keyword evidence="1" id="KW-0732">Signal</keyword>
<evidence type="ECO:0008006" key="4">
    <source>
        <dbReference type="Google" id="ProtNLM"/>
    </source>
</evidence>